<dbReference type="Proteomes" id="UP000546642">
    <property type="component" value="Unassembled WGS sequence"/>
</dbReference>
<keyword evidence="1" id="KW-1133">Transmembrane helix</keyword>
<comment type="caution">
    <text evidence="2">The sequence shown here is derived from an EMBL/GenBank/DDBJ whole genome shotgun (WGS) entry which is preliminary data.</text>
</comment>
<evidence type="ECO:0000313" key="2">
    <source>
        <dbReference type="EMBL" id="MBB6172151.1"/>
    </source>
</evidence>
<organism evidence="2 3">
    <name type="scientific">Nocardiopsis mwathae</name>
    <dbReference type="NCBI Taxonomy" id="1472723"/>
    <lineage>
        <taxon>Bacteria</taxon>
        <taxon>Bacillati</taxon>
        <taxon>Actinomycetota</taxon>
        <taxon>Actinomycetes</taxon>
        <taxon>Streptosporangiales</taxon>
        <taxon>Nocardiopsidaceae</taxon>
        <taxon>Nocardiopsis</taxon>
    </lineage>
</organism>
<dbReference type="EMBL" id="JACHDS010000001">
    <property type="protein sequence ID" value="MBB6172151.1"/>
    <property type="molecule type" value="Genomic_DNA"/>
</dbReference>
<name>A0A7W9YJ61_9ACTN</name>
<keyword evidence="3" id="KW-1185">Reference proteome</keyword>
<feature type="transmembrane region" description="Helical" evidence="1">
    <location>
        <begin position="16"/>
        <end position="33"/>
    </location>
</feature>
<protein>
    <submittedName>
        <fullName evidence="2">Uncharacterized protein</fullName>
    </submittedName>
</protein>
<dbReference type="RefSeq" id="WP_184075488.1">
    <property type="nucleotide sequence ID" value="NZ_JACHDS010000001.1"/>
</dbReference>
<reference evidence="2 3" key="1">
    <citation type="submission" date="2020-08" db="EMBL/GenBank/DDBJ databases">
        <title>Sequencing the genomes of 1000 actinobacteria strains.</title>
        <authorList>
            <person name="Klenk H.-P."/>
        </authorList>
    </citation>
    <scope>NUCLEOTIDE SEQUENCE [LARGE SCALE GENOMIC DNA]</scope>
    <source>
        <strain evidence="2 3">DSM 46659</strain>
    </source>
</reference>
<accession>A0A7W9YJ61</accession>
<evidence type="ECO:0000313" key="3">
    <source>
        <dbReference type="Proteomes" id="UP000546642"/>
    </source>
</evidence>
<proteinExistence type="predicted"/>
<dbReference type="AlphaFoldDB" id="A0A7W9YJ61"/>
<keyword evidence="1" id="KW-0472">Membrane</keyword>
<keyword evidence="1" id="KW-0812">Transmembrane</keyword>
<gene>
    <name evidence="2" type="ORF">HNR23_002211</name>
</gene>
<sequence length="157" mass="16816">MSDDNTSNAKSSGAEIWIGAVGMLLAVLAFFGITNFEELARMVDGGIADKEACEMWSDADSELTRSAVGPGGSIRSGTYGEDIDLAAEKFDEAAEHADDDELSRILSGSADAYRAWANAMRSGEYSKRVNRIIIAANDSRSEIISICNPLLAGEEER</sequence>
<evidence type="ECO:0000256" key="1">
    <source>
        <dbReference type="SAM" id="Phobius"/>
    </source>
</evidence>